<evidence type="ECO:0000313" key="3">
    <source>
        <dbReference type="EMBL" id="SEJ59219.1"/>
    </source>
</evidence>
<sequence>MLSRGPCSIPDIDAYLDAQPQRVRRLVSETEVVLDVRAQEALPPPPNPVLSMLLVPLKVQGEAAGVLSLQSHQTHAFDATDLEFLELLGQHVAIALENAALREAHAPQPDGPPDRAAQPPRL</sequence>
<feature type="region of interest" description="Disordered" evidence="1">
    <location>
        <begin position="103"/>
        <end position="122"/>
    </location>
</feature>
<dbReference type="InterPro" id="IPR003018">
    <property type="entry name" value="GAF"/>
</dbReference>
<feature type="domain" description="GAF" evidence="2">
    <location>
        <begin position="39"/>
        <end position="97"/>
    </location>
</feature>
<dbReference type="Pfam" id="PF13185">
    <property type="entry name" value="GAF_2"/>
    <property type="match status" value="1"/>
</dbReference>
<dbReference type="InterPro" id="IPR029016">
    <property type="entry name" value="GAF-like_dom_sf"/>
</dbReference>
<dbReference type="AlphaFoldDB" id="A0A1H7A0J8"/>
<protein>
    <submittedName>
        <fullName evidence="3">GAF domain-containing protein</fullName>
    </submittedName>
</protein>
<proteinExistence type="predicted"/>
<gene>
    <name evidence="3" type="ORF">SAMN04488058_11169</name>
</gene>
<dbReference type="EMBL" id="FNZA01000011">
    <property type="protein sequence ID" value="SEJ59219.1"/>
    <property type="molecule type" value="Genomic_DNA"/>
</dbReference>
<name>A0A1H7A0J8_9DEIO</name>
<dbReference type="SUPFAM" id="SSF55781">
    <property type="entry name" value="GAF domain-like"/>
    <property type="match status" value="1"/>
</dbReference>
<keyword evidence="4" id="KW-1185">Reference proteome</keyword>
<evidence type="ECO:0000259" key="2">
    <source>
        <dbReference type="Pfam" id="PF13185"/>
    </source>
</evidence>
<dbReference type="STRING" id="856736.SAMN04488058_11169"/>
<reference evidence="4" key="1">
    <citation type="submission" date="2016-10" db="EMBL/GenBank/DDBJ databases">
        <authorList>
            <person name="Varghese N."/>
            <person name="Submissions S."/>
        </authorList>
    </citation>
    <scope>NUCLEOTIDE SEQUENCE [LARGE SCALE GENOMIC DNA]</scope>
    <source>
        <strain evidence="4">CGMCC 1.10218</strain>
    </source>
</reference>
<organism evidence="3 4">
    <name type="scientific">Deinococcus reticulitermitis</name>
    <dbReference type="NCBI Taxonomy" id="856736"/>
    <lineage>
        <taxon>Bacteria</taxon>
        <taxon>Thermotogati</taxon>
        <taxon>Deinococcota</taxon>
        <taxon>Deinococci</taxon>
        <taxon>Deinococcales</taxon>
        <taxon>Deinococcaceae</taxon>
        <taxon>Deinococcus</taxon>
    </lineage>
</organism>
<dbReference type="Proteomes" id="UP000199223">
    <property type="component" value="Unassembled WGS sequence"/>
</dbReference>
<evidence type="ECO:0000313" key="4">
    <source>
        <dbReference type="Proteomes" id="UP000199223"/>
    </source>
</evidence>
<accession>A0A1H7A0J8</accession>
<dbReference type="Gene3D" id="3.30.450.40">
    <property type="match status" value="1"/>
</dbReference>
<evidence type="ECO:0000256" key="1">
    <source>
        <dbReference type="SAM" id="MobiDB-lite"/>
    </source>
</evidence>